<dbReference type="AlphaFoldDB" id="A0A5E4G1D7"/>
<dbReference type="Gramene" id="VVA33480">
    <property type="protein sequence ID" value="VVA33480"/>
    <property type="gene ID" value="Prudul26B019483"/>
</dbReference>
<reference evidence="2" key="1">
    <citation type="journal article" date="2020" name="Plant J.">
        <title>Transposons played a major role in the diversification between the closely related almond and peach genomes: results from the almond genome sequence.</title>
        <authorList>
            <person name="Alioto T."/>
            <person name="Alexiou K.G."/>
            <person name="Bardil A."/>
            <person name="Barteri F."/>
            <person name="Castanera R."/>
            <person name="Cruz F."/>
            <person name="Dhingra A."/>
            <person name="Duval H."/>
            <person name="Fernandez I Marti A."/>
            <person name="Frias L."/>
            <person name="Galan B."/>
            <person name="Garcia J.L."/>
            <person name="Howad W."/>
            <person name="Gomez-Garrido J."/>
            <person name="Gut M."/>
            <person name="Julca I."/>
            <person name="Morata J."/>
            <person name="Puigdomenech P."/>
            <person name="Ribeca P."/>
            <person name="Rubio Cabetas M.J."/>
            <person name="Vlasova A."/>
            <person name="Wirthensohn M."/>
            <person name="Garcia-Mas J."/>
            <person name="Gabaldon T."/>
            <person name="Casacuberta J.M."/>
            <person name="Arus P."/>
        </authorList>
    </citation>
    <scope>NUCLEOTIDE SEQUENCE [LARGE SCALE GENOMIC DNA]</scope>
    <source>
        <strain evidence="2">cv. Texas</strain>
    </source>
</reference>
<dbReference type="Proteomes" id="UP000327085">
    <property type="component" value="Chromosome 8"/>
</dbReference>
<protein>
    <submittedName>
        <fullName evidence="1">PREDICTED: reverse mRNAase</fullName>
    </submittedName>
</protein>
<accession>A0A5E4G1D7</accession>
<evidence type="ECO:0000313" key="1">
    <source>
        <dbReference type="EMBL" id="VVA33480.1"/>
    </source>
</evidence>
<proteinExistence type="predicted"/>
<name>A0A5E4G1D7_PRUDU</name>
<evidence type="ECO:0000313" key="2">
    <source>
        <dbReference type="Proteomes" id="UP000327085"/>
    </source>
</evidence>
<organism evidence="1 2">
    <name type="scientific">Prunus dulcis</name>
    <name type="common">Almond</name>
    <name type="synonym">Amygdalus dulcis</name>
    <dbReference type="NCBI Taxonomy" id="3755"/>
    <lineage>
        <taxon>Eukaryota</taxon>
        <taxon>Viridiplantae</taxon>
        <taxon>Streptophyta</taxon>
        <taxon>Embryophyta</taxon>
        <taxon>Tracheophyta</taxon>
        <taxon>Spermatophyta</taxon>
        <taxon>Magnoliopsida</taxon>
        <taxon>eudicotyledons</taxon>
        <taxon>Gunneridae</taxon>
        <taxon>Pentapetalae</taxon>
        <taxon>rosids</taxon>
        <taxon>fabids</taxon>
        <taxon>Rosales</taxon>
        <taxon>Rosaceae</taxon>
        <taxon>Amygdaloideae</taxon>
        <taxon>Amygdaleae</taxon>
        <taxon>Prunus</taxon>
    </lineage>
</organism>
<dbReference type="InParanoid" id="A0A5E4G1D7"/>
<sequence>MISEVLFLLIKHVCDAKLIQGIRLAPGGTLLLHLIFADDTLLFLKANEQNGNNITRIFHDFCHASGQQVSLEKSSVYFSPNAPEPIRSSLSELKASTPLTAGRETLIKVVALAEFNLALLEKQCWRFLHKPNTLWAQVASLKSVEGVEIDRDQ</sequence>
<gene>
    <name evidence="1" type="ORF">ALMOND_2B019483</name>
</gene>
<dbReference type="EMBL" id="CABIKO010000290">
    <property type="protein sequence ID" value="VVA33480.1"/>
    <property type="molecule type" value="Genomic_DNA"/>
</dbReference>